<dbReference type="Proteomes" id="UP000287651">
    <property type="component" value="Unassembled WGS sequence"/>
</dbReference>
<reference evidence="1 2" key="1">
    <citation type="journal article" date="2014" name="Agronomy (Basel)">
        <title>A Draft Genome Sequence for Ensete ventricosum, the Drought-Tolerant Tree Against Hunger.</title>
        <authorList>
            <person name="Harrison J."/>
            <person name="Moore K.A."/>
            <person name="Paszkiewicz K."/>
            <person name="Jones T."/>
            <person name="Grant M."/>
            <person name="Ambacheew D."/>
            <person name="Muzemil S."/>
            <person name="Studholme D.J."/>
        </authorList>
    </citation>
    <scope>NUCLEOTIDE SEQUENCE [LARGE SCALE GENOMIC DNA]</scope>
</reference>
<proteinExistence type="predicted"/>
<dbReference type="AlphaFoldDB" id="A0A426YA00"/>
<feature type="non-terminal residue" evidence="1">
    <location>
        <position position="1"/>
    </location>
</feature>
<evidence type="ECO:0000313" key="1">
    <source>
        <dbReference type="EMBL" id="RRT48554.1"/>
    </source>
</evidence>
<sequence length="88" mass="9362">RSDIVCWFTPVITCYRDSKASLHHSTLYGLKGGRNRASLFRAKATNDGQRKRGHGDRSFLVLCCSTGGDSASPTDAAAAAAAAAIFWA</sequence>
<name>A0A426YA00_ENSVE</name>
<gene>
    <name evidence="1" type="ORF">B296_00052999</name>
</gene>
<accession>A0A426YA00</accession>
<protein>
    <submittedName>
        <fullName evidence="1">Uncharacterized protein</fullName>
    </submittedName>
</protein>
<comment type="caution">
    <text evidence="1">The sequence shown here is derived from an EMBL/GenBank/DDBJ whole genome shotgun (WGS) entry which is preliminary data.</text>
</comment>
<dbReference type="EMBL" id="AMZH03013879">
    <property type="protein sequence ID" value="RRT48554.1"/>
    <property type="molecule type" value="Genomic_DNA"/>
</dbReference>
<organism evidence="1 2">
    <name type="scientific">Ensete ventricosum</name>
    <name type="common">Abyssinian banana</name>
    <name type="synonym">Musa ensete</name>
    <dbReference type="NCBI Taxonomy" id="4639"/>
    <lineage>
        <taxon>Eukaryota</taxon>
        <taxon>Viridiplantae</taxon>
        <taxon>Streptophyta</taxon>
        <taxon>Embryophyta</taxon>
        <taxon>Tracheophyta</taxon>
        <taxon>Spermatophyta</taxon>
        <taxon>Magnoliopsida</taxon>
        <taxon>Liliopsida</taxon>
        <taxon>Zingiberales</taxon>
        <taxon>Musaceae</taxon>
        <taxon>Ensete</taxon>
    </lineage>
</organism>
<evidence type="ECO:0000313" key="2">
    <source>
        <dbReference type="Proteomes" id="UP000287651"/>
    </source>
</evidence>